<dbReference type="PROSITE" id="PS50297">
    <property type="entry name" value="ANK_REP_REGION"/>
    <property type="match status" value="3"/>
</dbReference>
<feature type="compositionally biased region" description="Basic and acidic residues" evidence="4">
    <location>
        <begin position="1581"/>
        <end position="1596"/>
    </location>
</feature>
<keyword evidence="6" id="KW-1185">Reference proteome</keyword>
<feature type="region of interest" description="Disordered" evidence="4">
    <location>
        <begin position="1512"/>
        <end position="1596"/>
    </location>
</feature>
<evidence type="ECO:0000256" key="4">
    <source>
        <dbReference type="SAM" id="MobiDB-lite"/>
    </source>
</evidence>
<dbReference type="SUPFAM" id="SSF48403">
    <property type="entry name" value="Ankyrin repeat"/>
    <property type="match status" value="1"/>
</dbReference>
<comment type="caution">
    <text evidence="5">The sequence shown here is derived from an EMBL/GenBank/DDBJ whole genome shotgun (WGS) entry which is preliminary data.</text>
</comment>
<dbReference type="EMBL" id="JABDTM020020219">
    <property type="protein sequence ID" value="KAH0817151.1"/>
    <property type="molecule type" value="Genomic_DNA"/>
</dbReference>
<dbReference type="Pfam" id="PF12796">
    <property type="entry name" value="Ank_2"/>
    <property type="match status" value="1"/>
</dbReference>
<dbReference type="PANTHER" id="PTHR24198">
    <property type="entry name" value="ANKYRIN REPEAT AND PROTEIN KINASE DOMAIN-CONTAINING PROTEIN"/>
    <property type="match status" value="1"/>
</dbReference>
<keyword evidence="1" id="KW-0677">Repeat</keyword>
<feature type="compositionally biased region" description="Low complexity" evidence="4">
    <location>
        <begin position="1424"/>
        <end position="1434"/>
    </location>
</feature>
<dbReference type="InterPro" id="IPR027417">
    <property type="entry name" value="P-loop_NTPase"/>
</dbReference>
<dbReference type="SMART" id="SM00248">
    <property type="entry name" value="ANK"/>
    <property type="match status" value="8"/>
</dbReference>
<feature type="compositionally biased region" description="Basic and acidic residues" evidence="4">
    <location>
        <begin position="1459"/>
        <end position="1470"/>
    </location>
</feature>
<feature type="compositionally biased region" description="Polar residues" evidence="4">
    <location>
        <begin position="45"/>
        <end position="55"/>
    </location>
</feature>
<reference evidence="5" key="1">
    <citation type="journal article" date="2020" name="J Insects Food Feed">
        <title>The yellow mealworm (Tenebrio molitor) genome: a resource for the emerging insects as food and feed industry.</title>
        <authorList>
            <person name="Eriksson T."/>
            <person name="Andere A."/>
            <person name="Kelstrup H."/>
            <person name="Emery V."/>
            <person name="Picard C."/>
        </authorList>
    </citation>
    <scope>NUCLEOTIDE SEQUENCE</scope>
    <source>
        <strain evidence="5">Stoneville</strain>
        <tissue evidence="5">Whole head</tissue>
    </source>
</reference>
<feature type="repeat" description="ANK" evidence="3">
    <location>
        <begin position="1263"/>
        <end position="1295"/>
    </location>
</feature>
<evidence type="ECO:0000313" key="6">
    <source>
        <dbReference type="Proteomes" id="UP000719412"/>
    </source>
</evidence>
<feature type="region of interest" description="Disordered" evidence="4">
    <location>
        <begin position="45"/>
        <end position="75"/>
    </location>
</feature>
<evidence type="ECO:0000313" key="5">
    <source>
        <dbReference type="EMBL" id="KAH0817151.1"/>
    </source>
</evidence>
<feature type="repeat" description="ANK" evidence="3">
    <location>
        <begin position="1160"/>
        <end position="1194"/>
    </location>
</feature>
<feature type="repeat" description="ANK" evidence="3">
    <location>
        <begin position="1193"/>
        <end position="1228"/>
    </location>
</feature>
<proteinExistence type="predicted"/>
<feature type="compositionally biased region" description="Low complexity" evidence="4">
    <location>
        <begin position="1399"/>
        <end position="1411"/>
    </location>
</feature>
<dbReference type="PROSITE" id="PS50088">
    <property type="entry name" value="ANK_REPEAT"/>
    <property type="match status" value="4"/>
</dbReference>
<evidence type="ECO:0000256" key="1">
    <source>
        <dbReference type="ARBA" id="ARBA00022737"/>
    </source>
</evidence>
<protein>
    <submittedName>
        <fullName evidence="5">Uncharacterized protein</fullName>
    </submittedName>
</protein>
<feature type="repeat" description="ANK" evidence="3">
    <location>
        <begin position="1127"/>
        <end position="1159"/>
    </location>
</feature>
<dbReference type="Gene3D" id="3.40.50.300">
    <property type="entry name" value="P-loop containing nucleotide triphosphate hydrolases"/>
    <property type="match status" value="1"/>
</dbReference>
<feature type="compositionally biased region" description="Pro residues" evidence="4">
    <location>
        <begin position="1412"/>
        <end position="1423"/>
    </location>
</feature>
<gene>
    <name evidence="5" type="ORF">GEV33_005640</name>
</gene>
<dbReference type="Proteomes" id="UP000719412">
    <property type="component" value="Unassembled WGS sequence"/>
</dbReference>
<dbReference type="InterPro" id="IPR036770">
    <property type="entry name" value="Ankyrin_rpt-contain_sf"/>
</dbReference>
<dbReference type="SUPFAM" id="SSF52540">
    <property type="entry name" value="P-loop containing nucleoside triphosphate hydrolases"/>
    <property type="match status" value="1"/>
</dbReference>
<evidence type="ECO:0000256" key="3">
    <source>
        <dbReference type="PROSITE-ProRule" id="PRU00023"/>
    </source>
</evidence>
<sequence>MDYRDDRNKISNEVEQYCGNRENLKVDEQTKLQKTCTEHVKRQDSSCSSSTNYERNQNEEARNFQRKSATHEEEKGVSMFATMKKSFDTSSQLRLDTYKKRSGTADLGKDYEKLMCALLALKFSTSDIVTDFEMKTNGDDCGDFDDVALTVTFMDGESQTFLLQLKHSEIRRNVTDKKLAAENGDFSLLKYTNTTGAESLINDMLREECGINDATCSSSFIQFMGTWWSGNFILTKYDVVAKLAELMLTPFIQTISDTKCNDKSKFLREAIMKFDMTIVRDTNEEVIANIWNETASDNEISLTSLKYGLRPKGIKDVSPKERSKVLWHLNKIPLIVKAEECHQEQVNHAIRLLEKVEKKKVVLLTNATKEEFPGWKIFQDLSDLLNDGVYTDITQHFSVSLQGRPPIFLDQLLNFDQGNCRTIETTELIKMTQEVIQIGRRQEEAFENYIPRSVSTICLDISKMSEFCKKKDSLLIISNASETWKEAIRQLDLHVKELVQYLEPAELIKVDILLTSNKWDQVHLNDICKKTKRNVHLLQVFDDKSCTSVLSKENRFSLETMESEEGRIDEMEIFTYLDHPLNAICAPPGMGKSSLMSRLSSFCPSSYWSVRVNLINHKRVLKKGRVHDDILHHFVQEEEDAFAVKIRSMLLQNNRMYFFLDGLDEIDSDGLQVALDFIKHISSLGHRVWITSRENLKQMVSKELKIFPIKVEELTEKEQKSYIQKRLQDLYQEDEIEHITNKIYANVDIVNSRHLLGVPLQLFMVTENFRDNTNLWREPDQEMFVLTKMYKIFFQGKKKHQHRKLGVHEHEDQIGFDFDLYLEQYELPALESCLDTTTLDKLKVNLRRSQKFLENLKTGDPFGIVSRVTDDNQAIFNHQTYAEYFACAWLKKNLDKVSLLQDGLFTKKNQNLKLIFDIMLAEKSELHLAVIYRDTNLVLKHLHKNELKDEGGRNPLQLLCTYGVKYPLLKKSYGIMYFENEIEGVSTQYREIFKMLSHCDVFQKDDVFRWNCFDYAIQLRNLFAVEKILKISEDSISLESLFEYYGTTTLAYYSSQIGYANLLRTAIRKNSKDLSAKFGYWYLTLLHVAIKGINKNNKIAPFIMEEGIQVITTLIECGLDVDGQCSIKRTALHYASELNDDVIVKFLLEQGANINLTDELGQNALHIALQNSEVNMRIVKLLIDKGINAEAKDKKTVLHAAVVEMFSPDIEMIQFLLSHGVDANKRDSSKMTALDYAVVFKRPHRVVKILFDATSHDQLMSTDYVTFLHYAVYEGNCSAVKLFLNSGLDLDKIDVNNEEYPLVRRISRCSFGRYSGTNNITINIITTNITTTNTTTAHTITINIIATIITTTNTITTNITTTNTTTTKNTTINTITTNITTTNTTINIPPRTPRPRIPSPLSSSPQSSSPLAPSPPTSPPLTPSPLTSPTGSPPLLFTEDSGQEREGMPKSPQARKGSSKREREEGRMSEEGLNPFRQSSRTERSPSRGEERNQSKEIEKKIKTVLREIEEDMAGIVEESRARRKELAAAREKEGEQEREDMLKSSEVRKESSKREREEGRTSKEGKNPLRNSSRTRRSPNRSEAENQSKEMDKEMKTTMIKEMREEIKTLRKELAAVREENGELRKELATVREERRGRDEKEQLEKADWMKRMEMIEEKMEQRENKERKNNVIITGIGAISGNIEKGVEEWLEREIGVKVNVKEAFKINKDKMMLAKIESWEQKKNIMLSKSKLKENKGERMYIDDDLTKEERETQKKLRELAREERDRGKRVKIGYRKIQINGDWFRWDKRQEKLKKIC</sequence>
<evidence type="ECO:0000256" key="2">
    <source>
        <dbReference type="ARBA" id="ARBA00023043"/>
    </source>
</evidence>
<feature type="region of interest" description="Disordered" evidence="4">
    <location>
        <begin position="1382"/>
        <end position="1500"/>
    </location>
</feature>
<dbReference type="Gene3D" id="1.25.40.20">
    <property type="entry name" value="Ankyrin repeat-containing domain"/>
    <property type="match status" value="2"/>
</dbReference>
<reference evidence="5" key="2">
    <citation type="submission" date="2021-08" db="EMBL/GenBank/DDBJ databases">
        <authorList>
            <person name="Eriksson T."/>
        </authorList>
    </citation>
    <scope>NUCLEOTIDE SEQUENCE</scope>
    <source>
        <strain evidence="5">Stoneville</strain>
        <tissue evidence="5">Whole head</tissue>
    </source>
</reference>
<accession>A0A8J6HNE0</accession>
<dbReference type="PANTHER" id="PTHR24198:SF165">
    <property type="entry name" value="ANKYRIN REPEAT-CONTAINING PROTEIN-RELATED"/>
    <property type="match status" value="1"/>
</dbReference>
<organism evidence="5 6">
    <name type="scientific">Tenebrio molitor</name>
    <name type="common">Yellow mealworm beetle</name>
    <dbReference type="NCBI Taxonomy" id="7067"/>
    <lineage>
        <taxon>Eukaryota</taxon>
        <taxon>Metazoa</taxon>
        <taxon>Ecdysozoa</taxon>
        <taxon>Arthropoda</taxon>
        <taxon>Hexapoda</taxon>
        <taxon>Insecta</taxon>
        <taxon>Pterygota</taxon>
        <taxon>Neoptera</taxon>
        <taxon>Endopterygota</taxon>
        <taxon>Coleoptera</taxon>
        <taxon>Polyphaga</taxon>
        <taxon>Cucujiformia</taxon>
        <taxon>Tenebrionidae</taxon>
        <taxon>Tenebrio</taxon>
    </lineage>
</organism>
<feature type="compositionally biased region" description="Basic and acidic residues" evidence="4">
    <location>
        <begin position="1518"/>
        <end position="1568"/>
    </location>
</feature>
<feature type="compositionally biased region" description="Basic and acidic residues" evidence="4">
    <location>
        <begin position="56"/>
        <end position="75"/>
    </location>
</feature>
<name>A0A8J6HNE0_TENMO</name>
<feature type="compositionally biased region" description="Basic and acidic residues" evidence="4">
    <location>
        <begin position="1480"/>
        <end position="1500"/>
    </location>
</feature>
<keyword evidence="2 3" id="KW-0040">ANK repeat</keyword>
<dbReference type="InterPro" id="IPR002110">
    <property type="entry name" value="Ankyrin_rpt"/>
</dbReference>